<feature type="compositionally biased region" description="Polar residues" evidence="1">
    <location>
        <begin position="310"/>
        <end position="324"/>
    </location>
</feature>
<feature type="compositionally biased region" description="Low complexity" evidence="1">
    <location>
        <begin position="189"/>
        <end position="217"/>
    </location>
</feature>
<evidence type="ECO:0000256" key="1">
    <source>
        <dbReference type="SAM" id="MobiDB-lite"/>
    </source>
</evidence>
<proteinExistence type="predicted"/>
<feature type="region of interest" description="Disordered" evidence="1">
    <location>
        <begin position="143"/>
        <end position="353"/>
    </location>
</feature>
<dbReference type="KEGG" id="mpp:MICPUCDRAFT_60842"/>
<feature type="compositionally biased region" description="Basic and acidic residues" evidence="1">
    <location>
        <begin position="160"/>
        <end position="169"/>
    </location>
</feature>
<dbReference type="AlphaFoldDB" id="C1MZT2"/>
<dbReference type="RefSeq" id="XP_003061273.1">
    <property type="nucleotide sequence ID" value="XM_003061227.1"/>
</dbReference>
<dbReference type="EMBL" id="GG663743">
    <property type="protein sequence ID" value="EEH54923.1"/>
    <property type="molecule type" value="Genomic_DNA"/>
</dbReference>
<dbReference type="GeneID" id="9686448"/>
<protein>
    <submittedName>
        <fullName evidence="2">Predicted protein</fullName>
    </submittedName>
</protein>
<reference evidence="2 3" key="1">
    <citation type="journal article" date="2009" name="Science">
        <title>Green evolution and dynamic adaptations revealed by genomes of the marine picoeukaryotes Micromonas.</title>
        <authorList>
            <person name="Worden A.Z."/>
            <person name="Lee J.H."/>
            <person name="Mock T."/>
            <person name="Rouze P."/>
            <person name="Simmons M.P."/>
            <person name="Aerts A.L."/>
            <person name="Allen A.E."/>
            <person name="Cuvelier M.L."/>
            <person name="Derelle E."/>
            <person name="Everett M.V."/>
            <person name="Foulon E."/>
            <person name="Grimwood J."/>
            <person name="Gundlach H."/>
            <person name="Henrissat B."/>
            <person name="Napoli C."/>
            <person name="McDonald S.M."/>
            <person name="Parker M.S."/>
            <person name="Rombauts S."/>
            <person name="Salamov A."/>
            <person name="Von Dassow P."/>
            <person name="Badger J.H."/>
            <person name="Coutinho P.M."/>
            <person name="Demir E."/>
            <person name="Dubchak I."/>
            <person name="Gentemann C."/>
            <person name="Eikrem W."/>
            <person name="Gready J.E."/>
            <person name="John U."/>
            <person name="Lanier W."/>
            <person name="Lindquist E.A."/>
            <person name="Lucas S."/>
            <person name="Mayer K.F."/>
            <person name="Moreau H."/>
            <person name="Not F."/>
            <person name="Otillar R."/>
            <person name="Panaud O."/>
            <person name="Pangilinan J."/>
            <person name="Paulsen I."/>
            <person name="Piegu B."/>
            <person name="Poliakov A."/>
            <person name="Robbens S."/>
            <person name="Schmutz J."/>
            <person name="Toulza E."/>
            <person name="Wyss T."/>
            <person name="Zelensky A."/>
            <person name="Zhou K."/>
            <person name="Armbrust E.V."/>
            <person name="Bhattacharya D."/>
            <person name="Goodenough U.W."/>
            <person name="Van de Peer Y."/>
            <person name="Grigoriev I.V."/>
        </authorList>
    </citation>
    <scope>NUCLEOTIDE SEQUENCE [LARGE SCALE GENOMIC DNA]</scope>
    <source>
        <strain evidence="2 3">CCMP1545</strain>
    </source>
</reference>
<sequence length="353" mass="38441">MSRYGDRGSREEFTIEDIARGRTIMASDLDKSFEQVFMCNKAHGDALVRAFRNKKYPRRILVHGNMIVSVKIDDRGFVVHKWTKKIIDLKQVYLVVKDSRKIYQLALEFAQRPGEKKAFCDVLQFDPGTSRQFTQLISSRRKELLRDGPGGGGGPSSGRFSDKYAHERSASGGGRGDDVPTMTLAELDAQGSGPPSAMAAAIAKAQQRGGAQQQQQQHIPEHSAFTPASPTRGDDPFNGGLNSSIPPQPHSPVGNQDSTAGDPFGQMMQSVNQNGHQMQTLFSPSPGGAQPASVGNGGAVVDPFAAPNPYGSQPQSMRQNPLLAQQQQQQPLVDPFAQPQQQQQQQKSFNPFA</sequence>
<evidence type="ECO:0000313" key="2">
    <source>
        <dbReference type="EMBL" id="EEH54923.1"/>
    </source>
</evidence>
<name>C1MZT2_MICPC</name>
<dbReference type="Proteomes" id="UP000001876">
    <property type="component" value="Unassembled WGS sequence"/>
</dbReference>
<organism evidence="3">
    <name type="scientific">Micromonas pusilla (strain CCMP1545)</name>
    <name type="common">Picoplanktonic green alga</name>
    <dbReference type="NCBI Taxonomy" id="564608"/>
    <lineage>
        <taxon>Eukaryota</taxon>
        <taxon>Viridiplantae</taxon>
        <taxon>Chlorophyta</taxon>
        <taxon>Mamiellophyceae</taxon>
        <taxon>Mamiellales</taxon>
        <taxon>Mamiellaceae</taxon>
        <taxon>Micromonas</taxon>
    </lineage>
</organism>
<keyword evidence="3" id="KW-1185">Reference proteome</keyword>
<evidence type="ECO:0000313" key="3">
    <source>
        <dbReference type="Proteomes" id="UP000001876"/>
    </source>
</evidence>
<accession>C1MZT2</accession>
<gene>
    <name evidence="2" type="ORF">MICPUCDRAFT_60842</name>
</gene>
<feature type="compositionally biased region" description="Polar residues" evidence="1">
    <location>
        <begin position="267"/>
        <end position="283"/>
    </location>
</feature>